<dbReference type="PANTHER" id="PTHR46114:SF1">
    <property type="entry name" value="ZAD DOMAIN-CONTAINING PROTEIN"/>
    <property type="match status" value="1"/>
</dbReference>
<dbReference type="Proteomes" id="UP001286313">
    <property type="component" value="Unassembled WGS sequence"/>
</dbReference>
<reference evidence="2" key="1">
    <citation type="submission" date="2023-10" db="EMBL/GenBank/DDBJ databases">
        <title>Genome assemblies of two species of porcelain crab, Petrolisthes cinctipes and Petrolisthes manimaculis (Anomura: Porcellanidae).</title>
        <authorList>
            <person name="Angst P."/>
        </authorList>
    </citation>
    <scope>NUCLEOTIDE SEQUENCE</scope>
    <source>
        <strain evidence="2">PB745_01</strain>
        <tissue evidence="2">Gill</tissue>
    </source>
</reference>
<proteinExistence type="predicted"/>
<gene>
    <name evidence="2" type="ORF">Pcinc_013167</name>
</gene>
<comment type="caution">
    <text evidence="2">The sequence shown here is derived from an EMBL/GenBank/DDBJ whole genome shotgun (WGS) entry which is preliminary data.</text>
</comment>
<dbReference type="AlphaFoldDB" id="A0AAE1KUK7"/>
<sequence>MQAMDTSDQPPDKIEPHPGPSRILTEEELVDDPPTVMPDSEYDSTEWRLFIDTSSRSLKAVLLNNGNKFASIPVARSVLMKETHNSMERLLSALKYKEHKWLICGDLKVVGLVLGLQRGYTKYPCYMCLWDSRADDQHYVQLEWPSRQGLKPGSYNVLSHPLVEPHKILLPPLHIKLGLMKNFAKALDKEGEGFTFLHQKFPRISREKLKAGIFDGPQIKELMKDARFDAALNPIELSA</sequence>
<dbReference type="PANTHER" id="PTHR46114">
    <property type="entry name" value="APPLE DOMAIN-CONTAINING PROTEIN"/>
    <property type="match status" value="1"/>
</dbReference>
<protein>
    <submittedName>
        <fullName evidence="2">Uncharacterized protein</fullName>
    </submittedName>
</protein>
<feature type="region of interest" description="Disordered" evidence="1">
    <location>
        <begin position="1"/>
        <end position="37"/>
    </location>
</feature>
<accession>A0AAE1KUK7</accession>
<evidence type="ECO:0000313" key="2">
    <source>
        <dbReference type="EMBL" id="KAK3882460.1"/>
    </source>
</evidence>
<evidence type="ECO:0000256" key="1">
    <source>
        <dbReference type="SAM" id="MobiDB-lite"/>
    </source>
</evidence>
<evidence type="ECO:0000313" key="3">
    <source>
        <dbReference type="Proteomes" id="UP001286313"/>
    </source>
</evidence>
<dbReference type="EMBL" id="JAWQEG010001094">
    <property type="protein sequence ID" value="KAK3882460.1"/>
    <property type="molecule type" value="Genomic_DNA"/>
</dbReference>
<name>A0AAE1KUK7_PETCI</name>
<organism evidence="2 3">
    <name type="scientific">Petrolisthes cinctipes</name>
    <name type="common">Flat porcelain crab</name>
    <dbReference type="NCBI Taxonomy" id="88211"/>
    <lineage>
        <taxon>Eukaryota</taxon>
        <taxon>Metazoa</taxon>
        <taxon>Ecdysozoa</taxon>
        <taxon>Arthropoda</taxon>
        <taxon>Crustacea</taxon>
        <taxon>Multicrustacea</taxon>
        <taxon>Malacostraca</taxon>
        <taxon>Eumalacostraca</taxon>
        <taxon>Eucarida</taxon>
        <taxon>Decapoda</taxon>
        <taxon>Pleocyemata</taxon>
        <taxon>Anomura</taxon>
        <taxon>Galatheoidea</taxon>
        <taxon>Porcellanidae</taxon>
        <taxon>Petrolisthes</taxon>
    </lineage>
</organism>
<keyword evidence="3" id="KW-1185">Reference proteome</keyword>